<name>A0A2N1NCD3_9GLOM</name>
<dbReference type="Proteomes" id="UP000233469">
    <property type="component" value="Unassembled WGS sequence"/>
</dbReference>
<organism evidence="1 2">
    <name type="scientific">Rhizophagus irregularis</name>
    <dbReference type="NCBI Taxonomy" id="588596"/>
    <lineage>
        <taxon>Eukaryota</taxon>
        <taxon>Fungi</taxon>
        <taxon>Fungi incertae sedis</taxon>
        <taxon>Mucoromycota</taxon>
        <taxon>Glomeromycotina</taxon>
        <taxon>Glomeromycetes</taxon>
        <taxon>Glomerales</taxon>
        <taxon>Glomeraceae</taxon>
        <taxon>Rhizophagus</taxon>
    </lineage>
</organism>
<evidence type="ECO:0000313" key="2">
    <source>
        <dbReference type="Proteomes" id="UP000233469"/>
    </source>
</evidence>
<evidence type="ECO:0000313" key="1">
    <source>
        <dbReference type="EMBL" id="PKK71566.1"/>
    </source>
</evidence>
<dbReference type="AlphaFoldDB" id="A0A2N1NCD3"/>
<reference evidence="1 2" key="2">
    <citation type="submission" date="2017-10" db="EMBL/GenBank/DDBJ databases">
        <title>Extensive intraspecific genome diversity in a model arbuscular mycorrhizal fungus.</title>
        <authorList>
            <person name="Chen E.C.H."/>
            <person name="Morin E."/>
            <person name="Baudet D."/>
            <person name="Noel J."/>
            <person name="Ndikumana S."/>
            <person name="Charron P."/>
            <person name="St-Onge C."/>
            <person name="Giorgi J."/>
            <person name="Grigoriev I.V."/>
            <person name="Roux C."/>
            <person name="Martin F.M."/>
            <person name="Corradi N."/>
        </authorList>
    </citation>
    <scope>NUCLEOTIDE SEQUENCE [LARGE SCALE GENOMIC DNA]</scope>
    <source>
        <strain evidence="1 2">C2</strain>
    </source>
</reference>
<dbReference type="EMBL" id="LLXL01000509">
    <property type="protein sequence ID" value="PKK71566.1"/>
    <property type="molecule type" value="Genomic_DNA"/>
</dbReference>
<protein>
    <submittedName>
        <fullName evidence="1">Uncharacterized protein</fullName>
    </submittedName>
</protein>
<reference evidence="1 2" key="1">
    <citation type="submission" date="2016-04" db="EMBL/GenBank/DDBJ databases">
        <title>Genome analyses suggest a sexual origin of heterokaryosis in a supposedly ancient asexual fungus.</title>
        <authorList>
            <person name="Ropars J."/>
            <person name="Sedzielewska K."/>
            <person name="Noel J."/>
            <person name="Charron P."/>
            <person name="Farinelli L."/>
            <person name="Marton T."/>
            <person name="Kruger M."/>
            <person name="Pelin A."/>
            <person name="Brachmann A."/>
            <person name="Corradi N."/>
        </authorList>
    </citation>
    <scope>NUCLEOTIDE SEQUENCE [LARGE SCALE GENOMIC DNA]</scope>
    <source>
        <strain evidence="1 2">C2</strain>
    </source>
</reference>
<gene>
    <name evidence="1" type="ORF">RhiirC2_744399</name>
</gene>
<comment type="caution">
    <text evidence="1">The sequence shown here is derived from an EMBL/GenBank/DDBJ whole genome shotgun (WGS) entry which is preliminary data.</text>
</comment>
<sequence length="70" mass="7862">MDNTTKSRNRSSFTSNNTKSINSVENLNFNYTTTNNMNNKYSSSDSGYLANSSNLNTSSEDDNFLNIITF</sequence>
<proteinExistence type="predicted"/>
<accession>A0A2N1NCD3</accession>